<dbReference type="Pfam" id="PF08713">
    <property type="entry name" value="DNA_alkylation"/>
    <property type="match status" value="1"/>
</dbReference>
<comment type="caution">
    <text evidence="1">The sequence shown here is derived from an EMBL/GenBank/DDBJ whole genome shotgun (WGS) entry which is preliminary data.</text>
</comment>
<gene>
    <name evidence="1" type="ORF">JCM19241_1456</name>
</gene>
<dbReference type="Proteomes" id="UP000031666">
    <property type="component" value="Unassembled WGS sequence"/>
</dbReference>
<evidence type="ECO:0000313" key="2">
    <source>
        <dbReference type="Proteomes" id="UP000031666"/>
    </source>
</evidence>
<evidence type="ECO:0000313" key="1">
    <source>
        <dbReference type="EMBL" id="GAM75113.1"/>
    </source>
</evidence>
<sequence>MSPWVKAVVTQLTPLQDSESAKAMKAYMRDKFEFLGIQSTPRREALSHSLPLEGFQKARLSQL</sequence>
<dbReference type="STRING" id="1481914.JCM19241_1456"/>
<accession>A0A0B8QIZ8</accession>
<reference evidence="1 2" key="1">
    <citation type="submission" date="2015-01" db="EMBL/GenBank/DDBJ databases">
        <title>Vibrio sp. C94 JCM 19241 whole genome shotgun sequence.</title>
        <authorList>
            <person name="Sawabe T."/>
            <person name="Meirelles P."/>
            <person name="Feng G."/>
            <person name="Sayaka M."/>
            <person name="Hattori M."/>
            <person name="Ohkuma M."/>
        </authorList>
    </citation>
    <scope>NUCLEOTIDE SEQUENCE [LARGE SCALE GENOMIC DNA]</scope>
    <source>
        <strain evidence="2">JCM 19241</strain>
    </source>
</reference>
<name>A0A0B8QIZ8_9VIBR</name>
<organism evidence="1 2">
    <name type="scientific">Vibrio ishigakensis</name>
    <dbReference type="NCBI Taxonomy" id="1481914"/>
    <lineage>
        <taxon>Bacteria</taxon>
        <taxon>Pseudomonadati</taxon>
        <taxon>Pseudomonadota</taxon>
        <taxon>Gammaproteobacteria</taxon>
        <taxon>Vibrionales</taxon>
        <taxon>Vibrionaceae</taxon>
        <taxon>Vibrio</taxon>
    </lineage>
</organism>
<dbReference type="EMBL" id="BBSC01000003">
    <property type="protein sequence ID" value="GAM75113.1"/>
    <property type="molecule type" value="Genomic_DNA"/>
</dbReference>
<proteinExistence type="predicted"/>
<protein>
    <submittedName>
        <fullName evidence="1">Uncharacterized protein</fullName>
    </submittedName>
</protein>
<dbReference type="AlphaFoldDB" id="A0A0B8QIZ8"/>
<dbReference type="Gene3D" id="1.20.1660.10">
    <property type="entry name" value="Hypothetical protein (EF3068)"/>
    <property type="match status" value="1"/>
</dbReference>
<dbReference type="InterPro" id="IPR014825">
    <property type="entry name" value="DNA_alkylation"/>
</dbReference>
<reference evidence="1 2" key="2">
    <citation type="submission" date="2015-01" db="EMBL/GenBank/DDBJ databases">
        <authorList>
            <consortium name="NBRP consortium"/>
            <person name="Sawabe T."/>
            <person name="Meirelles P."/>
            <person name="Feng G."/>
            <person name="Sayaka M."/>
            <person name="Hattori M."/>
            <person name="Ohkuma M."/>
        </authorList>
    </citation>
    <scope>NUCLEOTIDE SEQUENCE [LARGE SCALE GENOMIC DNA]</scope>
    <source>
        <strain evidence="2">JCM 19241</strain>
    </source>
</reference>